<sequence>MSTLADARLPLVARYTELDLLGLSSLIALCCGCNYVRVRKARTRGGRGSCSCKPRFDTRGEPAQLAWGIISTTLPFSVRPAGRFLIAMLLDHSFPGLVRLRAMLLHILALAIMAPGRREADTTCTDNAPSSEMRLENIIPPLTHSVLSLQWLQGRRILIGNLRGGEKGGGGWDTCWDPGQPVSPPVIARAPRPDSAAHCEIWSQSGKIGQSCWVDPGRYVIQLAHPSGEVVFSLRHENNGTASLDSARPPRPGSQG</sequence>
<gene>
    <name evidence="1" type="ORF">B0I35DRAFT_236977</name>
</gene>
<organism evidence="1 2">
    <name type="scientific">Stachybotrys elegans</name>
    <dbReference type="NCBI Taxonomy" id="80388"/>
    <lineage>
        <taxon>Eukaryota</taxon>
        <taxon>Fungi</taxon>
        <taxon>Dikarya</taxon>
        <taxon>Ascomycota</taxon>
        <taxon>Pezizomycotina</taxon>
        <taxon>Sordariomycetes</taxon>
        <taxon>Hypocreomycetidae</taxon>
        <taxon>Hypocreales</taxon>
        <taxon>Stachybotryaceae</taxon>
        <taxon>Stachybotrys</taxon>
    </lineage>
</organism>
<keyword evidence="2" id="KW-1185">Reference proteome</keyword>
<dbReference type="EMBL" id="JAGPNK010000007">
    <property type="protein sequence ID" value="KAH7318193.1"/>
    <property type="molecule type" value="Genomic_DNA"/>
</dbReference>
<evidence type="ECO:0000313" key="2">
    <source>
        <dbReference type="Proteomes" id="UP000813444"/>
    </source>
</evidence>
<evidence type="ECO:0000313" key="1">
    <source>
        <dbReference type="EMBL" id="KAH7318193.1"/>
    </source>
</evidence>
<comment type="caution">
    <text evidence="1">The sequence shown here is derived from an EMBL/GenBank/DDBJ whole genome shotgun (WGS) entry which is preliminary data.</text>
</comment>
<name>A0A8K0SUC4_9HYPO</name>
<proteinExistence type="predicted"/>
<dbReference type="AlphaFoldDB" id="A0A8K0SUC4"/>
<reference evidence="1" key="1">
    <citation type="journal article" date="2021" name="Nat. Commun.">
        <title>Genetic determinants of endophytism in the Arabidopsis root mycobiome.</title>
        <authorList>
            <person name="Mesny F."/>
            <person name="Miyauchi S."/>
            <person name="Thiergart T."/>
            <person name="Pickel B."/>
            <person name="Atanasova L."/>
            <person name="Karlsson M."/>
            <person name="Huettel B."/>
            <person name="Barry K.W."/>
            <person name="Haridas S."/>
            <person name="Chen C."/>
            <person name="Bauer D."/>
            <person name="Andreopoulos W."/>
            <person name="Pangilinan J."/>
            <person name="LaButti K."/>
            <person name="Riley R."/>
            <person name="Lipzen A."/>
            <person name="Clum A."/>
            <person name="Drula E."/>
            <person name="Henrissat B."/>
            <person name="Kohler A."/>
            <person name="Grigoriev I.V."/>
            <person name="Martin F.M."/>
            <person name="Hacquard S."/>
        </authorList>
    </citation>
    <scope>NUCLEOTIDE SEQUENCE</scope>
    <source>
        <strain evidence="1">MPI-CAGE-CH-0235</strain>
    </source>
</reference>
<protein>
    <submittedName>
        <fullName evidence="1">Uncharacterized protein</fullName>
    </submittedName>
</protein>
<dbReference type="Proteomes" id="UP000813444">
    <property type="component" value="Unassembled WGS sequence"/>
</dbReference>
<accession>A0A8K0SUC4</accession>